<comment type="caution">
    <text evidence="2">The sequence shown here is derived from an EMBL/GenBank/DDBJ whole genome shotgun (WGS) entry which is preliminary data.</text>
</comment>
<feature type="region of interest" description="Disordered" evidence="1">
    <location>
        <begin position="68"/>
        <end position="96"/>
    </location>
</feature>
<sequence>MTPKPMVDQLLTAPEIALPIIAAAADRPPMAKERDLEDTSDTLDDETWFRLRDAAIAELRGQNLRGFLHMAKRERNQTRKKQRRSTTSPRRKTGPYWAHRTRFSRSRDLDRFRPAHIVLDGFVERTLGTFSDKMRNDPATFVIRQGDLGFVAFRGPNGTMRLAAFFDVCRVLGVTPSRHLSEE</sequence>
<evidence type="ECO:0000256" key="1">
    <source>
        <dbReference type="SAM" id="MobiDB-lite"/>
    </source>
</evidence>
<dbReference type="Proteomes" id="UP000736672">
    <property type="component" value="Unassembled WGS sequence"/>
</dbReference>
<reference evidence="2" key="1">
    <citation type="journal article" date="2021" name="Nat. Commun.">
        <title>Genetic determinants of endophytism in the Arabidopsis root mycobiome.</title>
        <authorList>
            <person name="Mesny F."/>
            <person name="Miyauchi S."/>
            <person name="Thiergart T."/>
            <person name="Pickel B."/>
            <person name="Atanasova L."/>
            <person name="Karlsson M."/>
            <person name="Huettel B."/>
            <person name="Barry K.W."/>
            <person name="Haridas S."/>
            <person name="Chen C."/>
            <person name="Bauer D."/>
            <person name="Andreopoulos W."/>
            <person name="Pangilinan J."/>
            <person name="LaButti K."/>
            <person name="Riley R."/>
            <person name="Lipzen A."/>
            <person name="Clum A."/>
            <person name="Drula E."/>
            <person name="Henrissat B."/>
            <person name="Kohler A."/>
            <person name="Grigoriev I.V."/>
            <person name="Martin F.M."/>
            <person name="Hacquard S."/>
        </authorList>
    </citation>
    <scope>NUCLEOTIDE SEQUENCE</scope>
    <source>
        <strain evidence="2">FSSC 5 MPI-SDFR-AT-0091</strain>
    </source>
</reference>
<keyword evidence="3" id="KW-1185">Reference proteome</keyword>
<evidence type="ECO:0000313" key="2">
    <source>
        <dbReference type="EMBL" id="KAH7268704.1"/>
    </source>
</evidence>
<organism evidence="2 3">
    <name type="scientific">Fusarium solani</name>
    <name type="common">Filamentous fungus</name>
    <dbReference type="NCBI Taxonomy" id="169388"/>
    <lineage>
        <taxon>Eukaryota</taxon>
        <taxon>Fungi</taxon>
        <taxon>Dikarya</taxon>
        <taxon>Ascomycota</taxon>
        <taxon>Pezizomycotina</taxon>
        <taxon>Sordariomycetes</taxon>
        <taxon>Hypocreomycetidae</taxon>
        <taxon>Hypocreales</taxon>
        <taxon>Nectriaceae</taxon>
        <taxon>Fusarium</taxon>
        <taxon>Fusarium solani species complex</taxon>
    </lineage>
</organism>
<feature type="compositionally biased region" description="Basic residues" evidence="1">
    <location>
        <begin position="78"/>
        <end position="96"/>
    </location>
</feature>
<evidence type="ECO:0000313" key="3">
    <source>
        <dbReference type="Proteomes" id="UP000736672"/>
    </source>
</evidence>
<dbReference type="OrthoDB" id="5013395at2759"/>
<name>A0A9P9R7P5_FUSSL</name>
<gene>
    <name evidence="2" type="ORF">B0J15DRAFT_486919</name>
</gene>
<dbReference type="EMBL" id="JAGTJS010000005">
    <property type="protein sequence ID" value="KAH7268704.1"/>
    <property type="molecule type" value="Genomic_DNA"/>
</dbReference>
<dbReference type="AlphaFoldDB" id="A0A9P9R7P5"/>
<accession>A0A9P9R7P5</accession>
<protein>
    <submittedName>
        <fullName evidence="2">Uncharacterized protein</fullName>
    </submittedName>
</protein>
<proteinExistence type="predicted"/>